<dbReference type="PROSITE" id="PS50928">
    <property type="entry name" value="ABC_TM1"/>
    <property type="match status" value="2"/>
</dbReference>
<feature type="transmembrane region" description="Helical" evidence="5">
    <location>
        <begin position="533"/>
        <end position="557"/>
    </location>
</feature>
<feature type="domain" description="ABC transmembrane type-1" evidence="6">
    <location>
        <begin position="79"/>
        <end position="278"/>
    </location>
</feature>
<feature type="transmembrane region" description="Helical" evidence="5">
    <location>
        <begin position="363"/>
        <end position="384"/>
    </location>
</feature>
<keyword evidence="4 5" id="KW-0472">Membrane</keyword>
<feature type="transmembrane region" description="Helical" evidence="5">
    <location>
        <begin position="116"/>
        <end position="141"/>
    </location>
</feature>
<comment type="subcellular location">
    <subcellularLocation>
        <location evidence="1 5">Cell membrane</location>
        <topology evidence="1 5">Multi-pass membrane protein</topology>
    </subcellularLocation>
</comment>
<feature type="transmembrane region" description="Helical" evidence="5">
    <location>
        <begin position="396"/>
        <end position="417"/>
    </location>
</feature>
<comment type="similarity">
    <text evidence="5">Belongs to the binding-protein-dependent transport system permease family.</text>
</comment>
<evidence type="ECO:0000259" key="6">
    <source>
        <dbReference type="PROSITE" id="PS50928"/>
    </source>
</evidence>
<feature type="transmembrane region" description="Helical" evidence="5">
    <location>
        <begin position="28"/>
        <end position="53"/>
    </location>
</feature>
<dbReference type="PANTHER" id="PTHR43496:SF1">
    <property type="entry name" value="POLYGALACTURONAN_RHAMNOGALACTURONAN TRANSPORT SYSTEM PERMEASE PROTEIN YTEP"/>
    <property type="match status" value="1"/>
</dbReference>
<accession>A0A5Q0MBD5</accession>
<evidence type="ECO:0000313" key="7">
    <source>
        <dbReference type="EMBL" id="QFZ86931.1"/>
    </source>
</evidence>
<evidence type="ECO:0000313" key="8">
    <source>
        <dbReference type="Proteomes" id="UP000326780"/>
    </source>
</evidence>
<feature type="transmembrane region" description="Helical" evidence="5">
    <location>
        <begin position="494"/>
        <end position="513"/>
    </location>
</feature>
<feature type="transmembrane region" description="Helical" evidence="5">
    <location>
        <begin position="83"/>
        <end position="104"/>
    </location>
</feature>
<keyword evidence="2 5" id="KW-0812">Transmembrane</keyword>
<feature type="domain" description="ABC transmembrane type-1" evidence="6">
    <location>
        <begin position="359"/>
        <end position="554"/>
    </location>
</feature>
<reference evidence="7 8" key="1">
    <citation type="submission" date="2019-10" db="EMBL/GenBank/DDBJ databases">
        <title>Complete genome sequence of Variovorax paradoxus 5C-2.</title>
        <authorList>
            <person name="Gogoleva N.E."/>
            <person name="Balkin A.S."/>
        </authorList>
    </citation>
    <scope>NUCLEOTIDE SEQUENCE [LARGE SCALE GENOMIC DNA]</scope>
    <source>
        <strain evidence="7 8">5C-2</strain>
    </source>
</reference>
<feature type="transmembrane region" description="Helical" evidence="5">
    <location>
        <begin position="205"/>
        <end position="227"/>
    </location>
</feature>
<organism evidence="7 8">
    <name type="scientific">Variovorax paradoxus</name>
    <dbReference type="NCBI Taxonomy" id="34073"/>
    <lineage>
        <taxon>Bacteria</taxon>
        <taxon>Pseudomonadati</taxon>
        <taxon>Pseudomonadota</taxon>
        <taxon>Betaproteobacteria</taxon>
        <taxon>Burkholderiales</taxon>
        <taxon>Comamonadaceae</taxon>
        <taxon>Variovorax</taxon>
    </lineage>
</organism>
<feature type="transmembrane region" description="Helical" evidence="5">
    <location>
        <begin position="302"/>
        <end position="328"/>
    </location>
</feature>
<dbReference type="GO" id="GO:0055085">
    <property type="term" value="P:transmembrane transport"/>
    <property type="evidence" value="ECO:0007669"/>
    <property type="project" value="InterPro"/>
</dbReference>
<dbReference type="RefSeq" id="WP_153285370.1">
    <property type="nucleotide sequence ID" value="NZ_CP045644.1"/>
</dbReference>
<evidence type="ECO:0000256" key="4">
    <source>
        <dbReference type="ARBA" id="ARBA00023136"/>
    </source>
</evidence>
<dbReference type="PANTHER" id="PTHR43496">
    <property type="entry name" value="PROTEIN LPLB"/>
    <property type="match status" value="1"/>
</dbReference>
<feature type="transmembrane region" description="Helical" evidence="5">
    <location>
        <begin position="257"/>
        <end position="281"/>
    </location>
</feature>
<proteinExistence type="inferred from homology"/>
<keyword evidence="5" id="KW-0813">Transport</keyword>
<evidence type="ECO:0000256" key="5">
    <source>
        <dbReference type="RuleBase" id="RU363032"/>
    </source>
</evidence>
<dbReference type="EMBL" id="CP045644">
    <property type="protein sequence ID" value="QFZ86931.1"/>
    <property type="molecule type" value="Genomic_DNA"/>
</dbReference>
<dbReference type="NCBIfam" id="TIGR03262">
    <property type="entry name" value="PhnU2"/>
    <property type="match status" value="1"/>
</dbReference>
<dbReference type="Proteomes" id="UP000326780">
    <property type="component" value="Chromosome"/>
</dbReference>
<keyword evidence="3 5" id="KW-1133">Transmembrane helix</keyword>
<protein>
    <submittedName>
        <fullName evidence="7">Putative 2-aminoethylphosphonate ABC transporter permease subunit</fullName>
    </submittedName>
</protein>
<sequence length="574" mass="62348">MNTLAHPRPALAARPALRWSRDETIARAILFVVMAMLFVFLVAPLLTILAHAVQDKNGNFVGLAHFITYFQTPSLLRAAWNSVWVSAAVVMISVPTAFVFAYALTRSRMPAPLKAVFRLIALIPLLAPSLLSAISFVQWFGNQGALKFLLGGASIYGAPGIILAEVYNTFPHALMILVTALSLADGRLYEAATALRTRPLRQFMTITLPSCKYGLISAATVVFTYVVSDFGAPKVIGGNFNVLSVDVFKQVVGQHNFSIGAVVGMLLLLPSIISFVIDYVVRRKLKAQLTARSVPYTPKPRKVADAVLTLFCTVVCGLLLATIGMAVYTSAISLWPYDLSFTLKHYHFVLIESDMAAAYGNSLMVAMVTAVAGSLIVFVGAYLIEKTRNLGLMRKGMHLMAVLSMAVPGLVLGLGYVMFFNHPSNPLNFLYQTMAILIISMVVHYYTSSHLTAVTALKQIDNEFEAVSASLKVPFFKTFLRVTVPVCLPAILDIGRYFFVVSMASLSCAIFLYTPETILASVAIMHLDDAGDIGPAAALASLIVVTSTLVCIAYALLTRVLLARTQAWRNLSRG</sequence>
<gene>
    <name evidence="7" type="ORF">GFK26_31240</name>
</gene>
<evidence type="ECO:0000256" key="2">
    <source>
        <dbReference type="ARBA" id="ARBA00022692"/>
    </source>
</evidence>
<dbReference type="InterPro" id="IPR000515">
    <property type="entry name" value="MetI-like"/>
</dbReference>
<dbReference type="GO" id="GO:0005886">
    <property type="term" value="C:plasma membrane"/>
    <property type="evidence" value="ECO:0007669"/>
    <property type="project" value="UniProtKB-SubCell"/>
</dbReference>
<dbReference type="InterPro" id="IPR017664">
    <property type="entry name" value="AminoethylPonate_ABC_perm-1"/>
</dbReference>
<feature type="transmembrane region" description="Helical" evidence="5">
    <location>
        <begin position="429"/>
        <end position="447"/>
    </location>
</feature>
<dbReference type="AlphaFoldDB" id="A0A5Q0MBD5"/>
<dbReference type="SUPFAM" id="SSF161098">
    <property type="entry name" value="MetI-like"/>
    <property type="match status" value="2"/>
</dbReference>
<dbReference type="InterPro" id="IPR035906">
    <property type="entry name" value="MetI-like_sf"/>
</dbReference>
<evidence type="ECO:0000256" key="3">
    <source>
        <dbReference type="ARBA" id="ARBA00022989"/>
    </source>
</evidence>
<evidence type="ECO:0000256" key="1">
    <source>
        <dbReference type="ARBA" id="ARBA00004651"/>
    </source>
</evidence>
<dbReference type="Pfam" id="PF00528">
    <property type="entry name" value="BPD_transp_1"/>
    <property type="match status" value="2"/>
</dbReference>
<dbReference type="Gene3D" id="1.10.3720.10">
    <property type="entry name" value="MetI-like"/>
    <property type="match status" value="2"/>
</dbReference>
<dbReference type="CDD" id="cd06261">
    <property type="entry name" value="TM_PBP2"/>
    <property type="match status" value="2"/>
</dbReference>
<name>A0A5Q0MBD5_VARPD</name>